<dbReference type="EMBL" id="JACEGA010000001">
    <property type="protein sequence ID" value="MBB2183686.1"/>
    <property type="molecule type" value="Genomic_DNA"/>
</dbReference>
<comment type="caution">
    <text evidence="1">The sequence shown here is derived from an EMBL/GenBank/DDBJ whole genome shotgun (WGS) entry which is preliminary data.</text>
</comment>
<evidence type="ECO:0000313" key="1">
    <source>
        <dbReference type="EMBL" id="MBB2183686.1"/>
    </source>
</evidence>
<proteinExistence type="predicted"/>
<evidence type="ECO:0000313" key="2">
    <source>
        <dbReference type="Proteomes" id="UP000574276"/>
    </source>
</evidence>
<sequence>MRKSKKKAIASINNREATFGVYCIAFASNPGNLFDIMDANELLFPHYSKYDIRIAGLAKGKEEALELVVDMLMEVYRETGDFDVRTYFT</sequence>
<organism evidence="1 2">
    <name type="scientific">Variimorphobacter saccharofermentans</name>
    <dbReference type="NCBI Taxonomy" id="2755051"/>
    <lineage>
        <taxon>Bacteria</taxon>
        <taxon>Bacillati</taxon>
        <taxon>Bacillota</taxon>
        <taxon>Clostridia</taxon>
        <taxon>Lachnospirales</taxon>
        <taxon>Lachnospiraceae</taxon>
        <taxon>Variimorphobacter</taxon>
    </lineage>
</organism>
<dbReference type="RefSeq" id="WP_228353316.1">
    <property type="nucleotide sequence ID" value="NZ_JACEGA010000001.1"/>
</dbReference>
<dbReference type="AlphaFoldDB" id="A0A839K244"/>
<keyword evidence="2" id="KW-1185">Reference proteome</keyword>
<accession>A0A839K244</accession>
<reference evidence="1 2" key="1">
    <citation type="submission" date="2020-07" db="EMBL/GenBank/DDBJ databases">
        <title>Characterization and genome sequencing of isolate MD1, a novel member within the family Lachnospiraceae.</title>
        <authorList>
            <person name="Rettenmaier R."/>
            <person name="Di Bello L."/>
            <person name="Zinser C."/>
            <person name="Scheitz K."/>
            <person name="Liebl W."/>
            <person name="Zverlov V."/>
        </authorList>
    </citation>
    <scope>NUCLEOTIDE SEQUENCE [LARGE SCALE GENOMIC DNA]</scope>
    <source>
        <strain evidence="1 2">MD1</strain>
    </source>
</reference>
<dbReference type="Proteomes" id="UP000574276">
    <property type="component" value="Unassembled WGS sequence"/>
</dbReference>
<protein>
    <submittedName>
        <fullName evidence="1">Uncharacterized protein</fullName>
    </submittedName>
</protein>
<name>A0A839K244_9FIRM</name>
<gene>
    <name evidence="1" type="ORF">H0486_12455</name>
</gene>